<dbReference type="InterPro" id="IPR038740">
    <property type="entry name" value="BioF2-like_GNAT_dom"/>
</dbReference>
<organism evidence="2 3">
    <name type="scientific">Yeosuana aromativorans</name>
    <dbReference type="NCBI Taxonomy" id="288019"/>
    <lineage>
        <taxon>Bacteria</taxon>
        <taxon>Pseudomonadati</taxon>
        <taxon>Bacteroidota</taxon>
        <taxon>Flavobacteriia</taxon>
        <taxon>Flavobacteriales</taxon>
        <taxon>Flavobacteriaceae</taxon>
        <taxon>Yeosuana</taxon>
    </lineage>
</organism>
<evidence type="ECO:0000259" key="1">
    <source>
        <dbReference type="Pfam" id="PF13480"/>
    </source>
</evidence>
<feature type="domain" description="BioF2-like acetyltransferase" evidence="1">
    <location>
        <begin position="58"/>
        <end position="204"/>
    </location>
</feature>
<reference evidence="2" key="1">
    <citation type="journal article" date="2014" name="Int. J. Syst. Evol. Microbiol.">
        <title>Complete genome sequence of Corynebacterium casei LMG S-19264T (=DSM 44701T), isolated from a smear-ripened cheese.</title>
        <authorList>
            <consortium name="US DOE Joint Genome Institute (JGI-PGF)"/>
            <person name="Walter F."/>
            <person name="Albersmeier A."/>
            <person name="Kalinowski J."/>
            <person name="Ruckert C."/>
        </authorList>
    </citation>
    <scope>NUCLEOTIDE SEQUENCE</scope>
    <source>
        <strain evidence="2">JCM 12862</strain>
    </source>
</reference>
<dbReference type="Pfam" id="PF13480">
    <property type="entry name" value="Acetyltransf_6"/>
    <property type="match status" value="1"/>
</dbReference>
<gene>
    <name evidence="2" type="ORF">GCM10007962_23950</name>
</gene>
<dbReference type="EMBL" id="BMNR01000005">
    <property type="protein sequence ID" value="GGK28933.1"/>
    <property type="molecule type" value="Genomic_DNA"/>
</dbReference>
<evidence type="ECO:0000313" key="2">
    <source>
        <dbReference type="EMBL" id="GGK28933.1"/>
    </source>
</evidence>
<evidence type="ECO:0000313" key="3">
    <source>
        <dbReference type="Proteomes" id="UP000612329"/>
    </source>
</evidence>
<comment type="caution">
    <text evidence="2">The sequence shown here is derived from an EMBL/GenBank/DDBJ whole genome shotgun (WGS) entry which is preliminary data.</text>
</comment>
<proteinExistence type="predicted"/>
<name>A0A8J3FHJ8_9FLAO</name>
<protein>
    <recommendedName>
        <fullName evidence="1">BioF2-like acetyltransferase domain-containing protein</fullName>
    </recommendedName>
</protein>
<reference evidence="2" key="2">
    <citation type="submission" date="2020-09" db="EMBL/GenBank/DDBJ databases">
        <authorList>
            <person name="Sun Q."/>
            <person name="Ohkuma M."/>
        </authorList>
    </citation>
    <scope>NUCLEOTIDE SEQUENCE</scope>
    <source>
        <strain evidence="2">JCM 12862</strain>
    </source>
</reference>
<dbReference type="AlphaFoldDB" id="A0A8J3FHJ8"/>
<dbReference type="InterPro" id="IPR016181">
    <property type="entry name" value="Acyl_CoA_acyltransferase"/>
</dbReference>
<accession>A0A8J3FHJ8</accession>
<dbReference type="Proteomes" id="UP000612329">
    <property type="component" value="Unassembled WGS sequence"/>
</dbReference>
<keyword evidence="3" id="KW-1185">Reference proteome</keyword>
<dbReference type="SUPFAM" id="SSF55729">
    <property type="entry name" value="Acyl-CoA N-acyltransferases (Nat)"/>
    <property type="match status" value="1"/>
</dbReference>
<sequence length="343" mass="41765">MGSGIHEIRFIPSYFDLKSADLDPKYITKKYYRVDNFLINLVGYKTAEDYMKDRLGPKSRSQWRRRLHRLETCFNIEYKFYYGNISKQEYESLYATFELFIKRRFNQRDQDFSFKDKWDIIKTISYKKILEKKASLFVIYADGKPIDICLSYHYQNIMLHLIRSYDIDYSKFWLGQIDMFKQIEFCFSNNFKIFDLMWGELEYKNRWCNKKIKYEHHITYNKKSLTSKLLVIIILKLYSIKDFFKRKDSLKFFDNLKYFIKNKTKNENILYTNETLTEIPDKENLTKLNLNLEAYSYLRKPAYDFQYLNFESSENLKVFKINNEKNAFIINGQASCEKIIFRN</sequence>
<dbReference type="RefSeq" id="WP_188653416.1">
    <property type="nucleotide sequence ID" value="NZ_BMNR01000005.1"/>
</dbReference>